<dbReference type="EMBL" id="JAGFNK010000179">
    <property type="protein sequence ID" value="KAI9461180.1"/>
    <property type="molecule type" value="Genomic_DNA"/>
</dbReference>
<reference evidence="1" key="1">
    <citation type="submission" date="2021-03" db="EMBL/GenBank/DDBJ databases">
        <title>Evolutionary priming and transition to the ectomycorrhizal habit in an iconic lineage of mushroom-forming fungi: is preadaptation a requirement?</title>
        <authorList>
            <consortium name="DOE Joint Genome Institute"/>
            <person name="Looney B.P."/>
            <person name="Miyauchi S."/>
            <person name="Morin E."/>
            <person name="Drula E."/>
            <person name="Courty P.E."/>
            <person name="Chicoki N."/>
            <person name="Fauchery L."/>
            <person name="Kohler A."/>
            <person name="Kuo A."/>
            <person name="LaButti K."/>
            <person name="Pangilinan J."/>
            <person name="Lipzen A."/>
            <person name="Riley R."/>
            <person name="Andreopoulos W."/>
            <person name="He G."/>
            <person name="Johnson J."/>
            <person name="Barry K.W."/>
            <person name="Grigoriev I.V."/>
            <person name="Nagy L."/>
            <person name="Hibbett D."/>
            <person name="Henrissat B."/>
            <person name="Matheny P.B."/>
            <person name="Labbe J."/>
            <person name="Martin A.F."/>
        </authorList>
    </citation>
    <scope>NUCLEOTIDE SEQUENCE</scope>
    <source>
        <strain evidence="1">BPL698</strain>
    </source>
</reference>
<protein>
    <submittedName>
        <fullName evidence="1">Uncharacterized protein</fullName>
    </submittedName>
</protein>
<evidence type="ECO:0000313" key="1">
    <source>
        <dbReference type="EMBL" id="KAI9461180.1"/>
    </source>
</evidence>
<dbReference type="Proteomes" id="UP001207468">
    <property type="component" value="Unassembled WGS sequence"/>
</dbReference>
<gene>
    <name evidence="1" type="ORF">F5148DRAFT_983118</name>
</gene>
<proteinExistence type="predicted"/>
<comment type="caution">
    <text evidence="1">The sequence shown here is derived from an EMBL/GenBank/DDBJ whole genome shotgun (WGS) entry which is preliminary data.</text>
</comment>
<evidence type="ECO:0000313" key="2">
    <source>
        <dbReference type="Proteomes" id="UP001207468"/>
    </source>
</evidence>
<organism evidence="1 2">
    <name type="scientific">Russula earlei</name>
    <dbReference type="NCBI Taxonomy" id="71964"/>
    <lineage>
        <taxon>Eukaryota</taxon>
        <taxon>Fungi</taxon>
        <taxon>Dikarya</taxon>
        <taxon>Basidiomycota</taxon>
        <taxon>Agaricomycotina</taxon>
        <taxon>Agaricomycetes</taxon>
        <taxon>Russulales</taxon>
        <taxon>Russulaceae</taxon>
        <taxon>Russula</taxon>
    </lineage>
</organism>
<keyword evidence="2" id="KW-1185">Reference proteome</keyword>
<sequence>MTTTTTTARPQLPSVLPWQPAVQDVSTRKEEIETGLAKATNPAETPIFICAFTDCNRLFPSRERVMMHRKRDHDSEEEGEIITWNE</sequence>
<accession>A0ACC0U4M9</accession>
<name>A0ACC0U4M9_9AGAM</name>